<sequence>MERHARDEFVSELTSYYTFLTHVFLPPSAIRHPPPGGWAHITPSFVDSYGLGKDAAVTDLMRHIPYIRRDEADGDHPWIIYEKTAAVDYAGEVILGRRNKRGVEHLVEPEVEEMFCGMPPAHVYVLATHTGGRDGHFVFVDTRRAVVVVADWQVGPRSTELSLSDDSDEFYWYKYATYTFGDFFSMLKDHFRDFKVVSGHRTITRVATTRRKVQFGRSAPDHVVKIYQEEGICTERYDRERCMDWLDNYCE</sequence>
<name>A0A8H6KL53_9PEZI</name>
<dbReference type="EMBL" id="WIGO01000057">
    <property type="protein sequence ID" value="KAF6833574.1"/>
    <property type="molecule type" value="Genomic_DNA"/>
</dbReference>
<protein>
    <submittedName>
        <fullName evidence="1">Uncharacterized protein</fullName>
    </submittedName>
</protein>
<evidence type="ECO:0000313" key="2">
    <source>
        <dbReference type="Proteomes" id="UP000654918"/>
    </source>
</evidence>
<keyword evidence="2" id="KW-1185">Reference proteome</keyword>
<proteinExistence type="predicted"/>
<gene>
    <name evidence="1" type="ORF">CPLU01_05450</name>
</gene>
<accession>A0A8H6KL53</accession>
<dbReference type="Proteomes" id="UP000654918">
    <property type="component" value="Unassembled WGS sequence"/>
</dbReference>
<evidence type="ECO:0000313" key="1">
    <source>
        <dbReference type="EMBL" id="KAF6833574.1"/>
    </source>
</evidence>
<reference evidence="1" key="1">
    <citation type="journal article" date="2020" name="Phytopathology">
        <title>Genome Sequence Resources of Colletotrichum truncatum, C. plurivorum, C. musicola, and C. sojae: Four Species Pathogenic to Soybean (Glycine max).</title>
        <authorList>
            <person name="Rogerio F."/>
            <person name="Boufleur T.R."/>
            <person name="Ciampi-Guillardi M."/>
            <person name="Sukno S.A."/>
            <person name="Thon M.R."/>
            <person name="Massola Junior N.S."/>
            <person name="Baroncelli R."/>
        </authorList>
    </citation>
    <scope>NUCLEOTIDE SEQUENCE</scope>
    <source>
        <strain evidence="1">LFN00145</strain>
    </source>
</reference>
<dbReference type="AlphaFoldDB" id="A0A8H6KL53"/>
<organism evidence="1 2">
    <name type="scientific">Colletotrichum plurivorum</name>
    <dbReference type="NCBI Taxonomy" id="2175906"/>
    <lineage>
        <taxon>Eukaryota</taxon>
        <taxon>Fungi</taxon>
        <taxon>Dikarya</taxon>
        <taxon>Ascomycota</taxon>
        <taxon>Pezizomycotina</taxon>
        <taxon>Sordariomycetes</taxon>
        <taxon>Hypocreomycetidae</taxon>
        <taxon>Glomerellales</taxon>
        <taxon>Glomerellaceae</taxon>
        <taxon>Colletotrichum</taxon>
        <taxon>Colletotrichum orchidearum species complex</taxon>
    </lineage>
</organism>
<comment type="caution">
    <text evidence="1">The sequence shown here is derived from an EMBL/GenBank/DDBJ whole genome shotgun (WGS) entry which is preliminary data.</text>
</comment>